<evidence type="ECO:0000313" key="8">
    <source>
        <dbReference type="Proteomes" id="UP000305067"/>
    </source>
</evidence>
<dbReference type="OrthoDB" id="4225815at2759"/>
<keyword evidence="4 6" id="KW-0964">Secreted</keyword>
<accession>A0A5C3QEA9</accession>
<evidence type="ECO:0000256" key="3">
    <source>
        <dbReference type="ARBA" id="ARBA00022512"/>
    </source>
</evidence>
<dbReference type="Pfam" id="PF01185">
    <property type="entry name" value="Hydrophobin"/>
    <property type="match status" value="1"/>
</dbReference>
<keyword evidence="3 6" id="KW-0134">Cell wall</keyword>
<evidence type="ECO:0000256" key="5">
    <source>
        <dbReference type="ARBA" id="ARBA00023157"/>
    </source>
</evidence>
<evidence type="ECO:0000256" key="2">
    <source>
        <dbReference type="ARBA" id="ARBA00010446"/>
    </source>
</evidence>
<organism evidence="7 8">
    <name type="scientific">Pterulicium gracile</name>
    <dbReference type="NCBI Taxonomy" id="1884261"/>
    <lineage>
        <taxon>Eukaryota</taxon>
        <taxon>Fungi</taxon>
        <taxon>Dikarya</taxon>
        <taxon>Basidiomycota</taxon>
        <taxon>Agaricomycotina</taxon>
        <taxon>Agaricomycetes</taxon>
        <taxon>Agaricomycetidae</taxon>
        <taxon>Agaricales</taxon>
        <taxon>Pleurotineae</taxon>
        <taxon>Pterulaceae</taxon>
        <taxon>Pterulicium</taxon>
    </lineage>
</organism>
<protein>
    <recommendedName>
        <fullName evidence="6">Hydrophobin</fullName>
    </recommendedName>
</protein>
<sequence>MFMLHHSVLIAAAVMTSSVVSRPTYGKTSTSTTKVLNAPVENQCNFVGGSQCCQSIDIPGPEILTSLIGLVNMPLDANGLVGHGCSPLIGLDATCNTQAVCCSHKHEAIFLGCNNIIL</sequence>
<comment type="similarity">
    <text evidence="2 6">Belongs to the fungal hydrophobin family.</text>
</comment>
<comment type="subcellular location">
    <subcellularLocation>
        <location evidence="1 6">Secreted</location>
        <location evidence="1 6">Cell wall</location>
    </subcellularLocation>
</comment>
<dbReference type="EMBL" id="ML178833">
    <property type="protein sequence ID" value="TFK99517.1"/>
    <property type="molecule type" value="Genomic_DNA"/>
</dbReference>
<name>A0A5C3QEA9_9AGAR</name>
<evidence type="ECO:0000256" key="6">
    <source>
        <dbReference type="RuleBase" id="RU365009"/>
    </source>
</evidence>
<dbReference type="AlphaFoldDB" id="A0A5C3QEA9"/>
<evidence type="ECO:0000256" key="1">
    <source>
        <dbReference type="ARBA" id="ARBA00004191"/>
    </source>
</evidence>
<dbReference type="SMART" id="SM00075">
    <property type="entry name" value="HYDRO"/>
    <property type="match status" value="1"/>
</dbReference>
<keyword evidence="6" id="KW-0732">Signal</keyword>
<keyword evidence="5 6" id="KW-1015">Disulfide bond</keyword>
<evidence type="ECO:0000256" key="4">
    <source>
        <dbReference type="ARBA" id="ARBA00022525"/>
    </source>
</evidence>
<proteinExistence type="inferred from homology"/>
<evidence type="ECO:0000313" key="7">
    <source>
        <dbReference type="EMBL" id="TFK99517.1"/>
    </source>
</evidence>
<gene>
    <name evidence="7" type="ORF">BDV98DRAFT_571100</name>
</gene>
<reference evidence="7 8" key="1">
    <citation type="journal article" date="2019" name="Nat. Ecol. Evol.">
        <title>Megaphylogeny resolves global patterns of mushroom evolution.</title>
        <authorList>
            <person name="Varga T."/>
            <person name="Krizsan K."/>
            <person name="Foldi C."/>
            <person name="Dima B."/>
            <person name="Sanchez-Garcia M."/>
            <person name="Sanchez-Ramirez S."/>
            <person name="Szollosi G.J."/>
            <person name="Szarkandi J.G."/>
            <person name="Papp V."/>
            <person name="Albert L."/>
            <person name="Andreopoulos W."/>
            <person name="Angelini C."/>
            <person name="Antonin V."/>
            <person name="Barry K.W."/>
            <person name="Bougher N.L."/>
            <person name="Buchanan P."/>
            <person name="Buyck B."/>
            <person name="Bense V."/>
            <person name="Catcheside P."/>
            <person name="Chovatia M."/>
            <person name="Cooper J."/>
            <person name="Damon W."/>
            <person name="Desjardin D."/>
            <person name="Finy P."/>
            <person name="Geml J."/>
            <person name="Haridas S."/>
            <person name="Hughes K."/>
            <person name="Justo A."/>
            <person name="Karasinski D."/>
            <person name="Kautmanova I."/>
            <person name="Kiss B."/>
            <person name="Kocsube S."/>
            <person name="Kotiranta H."/>
            <person name="LaButti K.M."/>
            <person name="Lechner B.E."/>
            <person name="Liimatainen K."/>
            <person name="Lipzen A."/>
            <person name="Lukacs Z."/>
            <person name="Mihaltcheva S."/>
            <person name="Morgado L.N."/>
            <person name="Niskanen T."/>
            <person name="Noordeloos M.E."/>
            <person name="Ohm R.A."/>
            <person name="Ortiz-Santana B."/>
            <person name="Ovrebo C."/>
            <person name="Racz N."/>
            <person name="Riley R."/>
            <person name="Savchenko A."/>
            <person name="Shiryaev A."/>
            <person name="Soop K."/>
            <person name="Spirin V."/>
            <person name="Szebenyi C."/>
            <person name="Tomsovsky M."/>
            <person name="Tulloss R.E."/>
            <person name="Uehling J."/>
            <person name="Grigoriev I.V."/>
            <person name="Vagvolgyi C."/>
            <person name="Papp T."/>
            <person name="Martin F.M."/>
            <person name="Miettinen O."/>
            <person name="Hibbett D.S."/>
            <person name="Nagy L.G."/>
        </authorList>
    </citation>
    <scope>NUCLEOTIDE SEQUENCE [LARGE SCALE GENOMIC DNA]</scope>
    <source>
        <strain evidence="7 8">CBS 309.79</strain>
    </source>
</reference>
<dbReference type="GO" id="GO:0009277">
    <property type="term" value="C:fungal-type cell wall"/>
    <property type="evidence" value="ECO:0007669"/>
    <property type="project" value="InterPro"/>
</dbReference>
<feature type="signal peptide" evidence="6">
    <location>
        <begin position="1"/>
        <end position="21"/>
    </location>
</feature>
<dbReference type="CDD" id="cd23507">
    <property type="entry name" value="hydrophobin_I"/>
    <property type="match status" value="1"/>
</dbReference>
<dbReference type="InterPro" id="IPR001338">
    <property type="entry name" value="Class_I_Hydrophobin"/>
</dbReference>
<keyword evidence="8" id="KW-1185">Reference proteome</keyword>
<dbReference type="Proteomes" id="UP000305067">
    <property type="component" value="Unassembled WGS sequence"/>
</dbReference>
<dbReference type="GO" id="GO:0005199">
    <property type="term" value="F:structural constituent of cell wall"/>
    <property type="evidence" value="ECO:0007669"/>
    <property type="project" value="InterPro"/>
</dbReference>
<feature type="chain" id="PRO_5022984045" description="Hydrophobin" evidence="6">
    <location>
        <begin position="22"/>
        <end position="118"/>
    </location>
</feature>